<reference evidence="3 4" key="1">
    <citation type="submission" date="2018-10" db="EMBL/GenBank/DDBJ databases">
        <title>Genomic Encyclopedia of Archaeal and Bacterial Type Strains, Phase II (KMG-II): from individual species to whole genera.</title>
        <authorList>
            <person name="Goeker M."/>
        </authorList>
    </citation>
    <scope>NUCLEOTIDE SEQUENCE [LARGE SCALE GENOMIC DNA]</scope>
    <source>
        <strain evidence="3 4">DSM 11927</strain>
    </source>
</reference>
<keyword evidence="4" id="KW-1185">Reference proteome</keyword>
<organism evidence="3 4">
    <name type="scientific">Haloarcula quadrata</name>
    <dbReference type="NCBI Taxonomy" id="182779"/>
    <lineage>
        <taxon>Archaea</taxon>
        <taxon>Methanobacteriati</taxon>
        <taxon>Methanobacteriota</taxon>
        <taxon>Stenosarchaea group</taxon>
        <taxon>Halobacteria</taxon>
        <taxon>Halobacteriales</taxon>
        <taxon>Haloarculaceae</taxon>
        <taxon>Haloarcula</taxon>
    </lineage>
</organism>
<evidence type="ECO:0000313" key="4">
    <source>
        <dbReference type="Proteomes" id="UP000268233"/>
    </source>
</evidence>
<dbReference type="EMBL" id="RBWW01000001">
    <property type="protein sequence ID" value="RKS81410.1"/>
    <property type="molecule type" value="Genomic_DNA"/>
</dbReference>
<feature type="compositionally biased region" description="Low complexity" evidence="1">
    <location>
        <begin position="103"/>
        <end position="118"/>
    </location>
</feature>
<protein>
    <submittedName>
        <fullName evidence="3">CARDB protein</fullName>
    </submittedName>
</protein>
<accession>A0A495R2J2</accession>
<sequence length="772" mass="81907">MFGVPRRVVAVGLVVLLLGGGIASLPVAATADHGAVTGASDGAAAGVGENCTYKAETASGQRGPAVETVQSPTATTESNGSLVRIRSADMHRRQPRGQGGDTAGTAAPAAASMETGTATSGATQTKDGDVIQQTQTYARVPEEPGEVAVTVAYEVPDRVVDLETHVPAAGTVTGTDGFERVNESVYEWEETTDTATISYRINPNQTIEKSGPEGSEGRYLSVDTGEWALLTRSLTPTRWRYTGQDPVRYNRTLRTAGPGAAGEEIVYLGEVATFEETAHDQTFTLAVPERSAMTASPISVLDSMANASNALRVGDRDEQVFVVAAPSGAVEWGVEGYQIGDADMWVQSRQTLDTANNVWLHEYVHSRQAYETTQETRWTVEGWATYYAAVLTLEQNRIGFDEFREQLAVGGRPVYSDVTLTDRASWTSNANYRKGALVAGRADVHIRSATGRNQTLQSVFQSLNGYRDPVTQSQFLTEVEAAGGETVRNTTATETETTAAVTMWNGTTHRQLFGAIPARIGYGLPPVDRADAYRADSLYRPNAPVGGSEPIRLVTNETLAVDAVVENAGGEAGAYNVTLAVNETVVAAKQGQIEPGERTEVEVTHTFADPGRYAISVDGDTVTVVVTEPAAASVTNVTASPKEVRQGDEVDVTATVANDNEIPGTIAVEFRRSDVVFAEQRLYLPPQTTTTVTRTVTLDKPGTVSLSAGDGQTTTAVEVLVSTETAEPTPTQTPTEPLTETQTTAGEGNGFTALVTGLAMLLAALIARQRSS</sequence>
<feature type="domain" description="CARDB" evidence="2">
    <location>
        <begin position="548"/>
        <end position="622"/>
    </location>
</feature>
<feature type="region of interest" description="Disordered" evidence="1">
    <location>
        <begin position="56"/>
        <end position="125"/>
    </location>
</feature>
<dbReference type="Proteomes" id="UP000268233">
    <property type="component" value="Unassembled WGS sequence"/>
</dbReference>
<feature type="compositionally biased region" description="Polar residues" evidence="1">
    <location>
        <begin position="68"/>
        <end position="81"/>
    </location>
</feature>
<gene>
    <name evidence="3" type="ORF">BDK61_0693</name>
</gene>
<dbReference type="Pfam" id="PF07705">
    <property type="entry name" value="CARDB"/>
    <property type="match status" value="1"/>
</dbReference>
<proteinExistence type="predicted"/>
<dbReference type="AlphaFoldDB" id="A0A495R2J2"/>
<name>A0A495R2J2_9EURY</name>
<dbReference type="Gene3D" id="2.60.40.10">
    <property type="entry name" value="Immunoglobulins"/>
    <property type="match status" value="2"/>
</dbReference>
<evidence type="ECO:0000259" key="2">
    <source>
        <dbReference type="Pfam" id="PF07705"/>
    </source>
</evidence>
<dbReference type="InterPro" id="IPR027268">
    <property type="entry name" value="Peptidase_M4/M1_CTD_sf"/>
</dbReference>
<dbReference type="InterPro" id="IPR013783">
    <property type="entry name" value="Ig-like_fold"/>
</dbReference>
<evidence type="ECO:0000313" key="3">
    <source>
        <dbReference type="EMBL" id="RKS81410.1"/>
    </source>
</evidence>
<evidence type="ECO:0000256" key="1">
    <source>
        <dbReference type="SAM" id="MobiDB-lite"/>
    </source>
</evidence>
<dbReference type="RefSeq" id="WP_121302300.1">
    <property type="nucleotide sequence ID" value="NZ_RBWW01000001.1"/>
</dbReference>
<dbReference type="Gene3D" id="1.10.390.10">
    <property type="entry name" value="Neutral Protease Domain 2"/>
    <property type="match status" value="1"/>
</dbReference>
<feature type="region of interest" description="Disordered" evidence="1">
    <location>
        <begin position="724"/>
        <end position="746"/>
    </location>
</feature>
<feature type="compositionally biased region" description="Low complexity" evidence="1">
    <location>
        <begin position="724"/>
        <end position="745"/>
    </location>
</feature>
<dbReference type="InterPro" id="IPR011635">
    <property type="entry name" value="CARDB"/>
</dbReference>
<comment type="caution">
    <text evidence="3">The sequence shown here is derived from an EMBL/GenBank/DDBJ whole genome shotgun (WGS) entry which is preliminary data.</text>
</comment>